<evidence type="ECO:0000256" key="9">
    <source>
        <dbReference type="PROSITE-ProRule" id="PRU00176"/>
    </source>
</evidence>
<name>A0A8T2IHV6_9PIPI</name>
<evidence type="ECO:0000259" key="11">
    <source>
        <dbReference type="PROSITE" id="PS50102"/>
    </source>
</evidence>
<dbReference type="GO" id="GO:0005634">
    <property type="term" value="C:nucleus"/>
    <property type="evidence" value="ECO:0007669"/>
    <property type="project" value="UniProtKB-SubCell"/>
</dbReference>
<dbReference type="Proteomes" id="UP000812440">
    <property type="component" value="Unassembled WGS sequence"/>
</dbReference>
<dbReference type="PANTHER" id="PTHR24012">
    <property type="entry name" value="RNA BINDING PROTEIN"/>
    <property type="match status" value="1"/>
</dbReference>
<dbReference type="FunFam" id="3.30.70.330:FF:000015">
    <property type="entry name" value="CUGBP Elav-like family member 1 isoform 2"/>
    <property type="match status" value="1"/>
</dbReference>
<feature type="domain" description="RRM" evidence="11">
    <location>
        <begin position="405"/>
        <end position="483"/>
    </location>
</feature>
<dbReference type="InterPro" id="IPR002343">
    <property type="entry name" value="Hud_Sxl_RNA"/>
</dbReference>
<keyword evidence="13" id="KW-1185">Reference proteome</keyword>
<dbReference type="AlphaFoldDB" id="A0A8T2IHV6"/>
<keyword evidence="8" id="KW-0539">Nucleus</keyword>
<dbReference type="InterPro" id="IPR034196">
    <property type="entry name" value="CELF1/2_RRM1"/>
</dbReference>
<dbReference type="InterPro" id="IPR000504">
    <property type="entry name" value="RRM_dom"/>
</dbReference>
<gene>
    <name evidence="12" type="ORF">GDO86_020063</name>
</gene>
<dbReference type="EMBL" id="JAACNH010000663">
    <property type="protein sequence ID" value="KAG8430735.1"/>
    <property type="molecule type" value="Genomic_DNA"/>
</dbReference>
<keyword evidence="6" id="KW-0677">Repeat</keyword>
<keyword evidence="4" id="KW-0963">Cytoplasm</keyword>
<evidence type="ECO:0000256" key="2">
    <source>
        <dbReference type="ARBA" id="ARBA00004496"/>
    </source>
</evidence>
<comment type="similarity">
    <text evidence="3">Belongs to the CELF/BRUNOL family.</text>
</comment>
<comment type="subcellular location">
    <subcellularLocation>
        <location evidence="2">Cytoplasm</location>
    </subcellularLocation>
    <subcellularLocation>
        <location evidence="1">Nucleus</location>
    </subcellularLocation>
</comment>
<dbReference type="GO" id="GO:0005737">
    <property type="term" value="C:cytoplasm"/>
    <property type="evidence" value="ECO:0007669"/>
    <property type="project" value="UniProtKB-SubCell"/>
</dbReference>
<evidence type="ECO:0000256" key="5">
    <source>
        <dbReference type="ARBA" id="ARBA00022664"/>
    </source>
</evidence>
<keyword evidence="5" id="KW-0507">mRNA processing</keyword>
<feature type="domain" description="RRM" evidence="11">
    <location>
        <begin position="16"/>
        <end position="99"/>
    </location>
</feature>
<dbReference type="GO" id="GO:0003723">
    <property type="term" value="F:RNA binding"/>
    <property type="evidence" value="ECO:0007669"/>
    <property type="project" value="UniProtKB-UniRule"/>
</dbReference>
<keyword evidence="7 9" id="KW-0694">RNA-binding</keyword>
<dbReference type="PRINTS" id="PR00961">
    <property type="entry name" value="HUDSXLRNA"/>
</dbReference>
<dbReference type="Gene3D" id="3.30.70.330">
    <property type="match status" value="3"/>
</dbReference>
<dbReference type="SMART" id="SM00360">
    <property type="entry name" value="RRM"/>
    <property type="match status" value="3"/>
</dbReference>
<sequence>MNGTMDHPDHPDPDSIKMFVGQVPRSWSEKELRELFEQYGAVYEINVLRDRSQNPPQSKGCCFITFYTRKSALEAQNALHNVKVLPGMHHPIQMKPADSEKNNAVEDRKLFIGMVSKKCNENDIRVMFSQFGQIEECRILRGPDGQSRGCAFITFTTRSTAQLAIKAMHQAQTMEGCSSPIVVKFADTQKDKEQKRMTQQLQHQMQQINAASMWGNLAGLSSLAPQYLALLQQTASTGNLNSLSGLHPMGGEYVTGMTSGLNAMQLQNLAALAAAASAAQNTPSAGSALTSSSSPLSVLTSSGSSPSSNNSSVNPMASLGALQTLAGATAGLNVGSLAGMAALNGGLGSSGLSNGTGSTMEALSQAYSGIQQYAAAALPSLYNQSLLSQQGLGAAGSQKEGPEGANLFIYHLPQEFGDQDLLQMFMPFGNIVSAKVFIDKQTNLSKCFGFISYDNPVSAQAAIQSMNGFQIGMKRLKVQLKRSKNDSKPY</sequence>
<dbReference type="FunFam" id="3.30.70.330:FF:000013">
    <property type="entry name" value="CUGBP Elav-like family member 1 isoform 2"/>
    <property type="match status" value="1"/>
</dbReference>
<dbReference type="SUPFAM" id="SSF54928">
    <property type="entry name" value="RNA-binding domain, RBD"/>
    <property type="match status" value="2"/>
</dbReference>
<dbReference type="FunFam" id="3.30.70.330:FF:000016">
    <property type="entry name" value="CUGBP Elav-like family member 1 isoform 2"/>
    <property type="match status" value="1"/>
</dbReference>
<evidence type="ECO:0000256" key="6">
    <source>
        <dbReference type="ARBA" id="ARBA00022737"/>
    </source>
</evidence>
<reference evidence="12" key="1">
    <citation type="thesis" date="2020" institute="ProQuest LLC" country="789 East Eisenhower Parkway, Ann Arbor, MI, USA">
        <title>Comparative Genomics and Chromosome Evolution.</title>
        <authorList>
            <person name="Mudd A.B."/>
        </authorList>
    </citation>
    <scope>NUCLEOTIDE SEQUENCE</scope>
    <source>
        <strain evidence="12">Female2</strain>
        <tissue evidence="12">Blood</tissue>
    </source>
</reference>
<feature type="domain" description="RRM" evidence="11">
    <location>
        <begin position="108"/>
        <end position="188"/>
    </location>
</feature>
<evidence type="ECO:0000313" key="12">
    <source>
        <dbReference type="EMBL" id="KAG8430734.1"/>
    </source>
</evidence>
<dbReference type="OrthoDB" id="410044at2759"/>
<dbReference type="CDD" id="cd12634">
    <property type="entry name" value="RRM2_CELF1_2"/>
    <property type="match status" value="1"/>
</dbReference>
<dbReference type="PROSITE" id="PS50102">
    <property type="entry name" value="RRM"/>
    <property type="match status" value="3"/>
</dbReference>
<organism evidence="12 13">
    <name type="scientific">Hymenochirus boettgeri</name>
    <name type="common">Congo dwarf clawed frog</name>
    <dbReference type="NCBI Taxonomy" id="247094"/>
    <lineage>
        <taxon>Eukaryota</taxon>
        <taxon>Metazoa</taxon>
        <taxon>Chordata</taxon>
        <taxon>Craniata</taxon>
        <taxon>Vertebrata</taxon>
        <taxon>Euteleostomi</taxon>
        <taxon>Amphibia</taxon>
        <taxon>Batrachia</taxon>
        <taxon>Anura</taxon>
        <taxon>Pipoidea</taxon>
        <taxon>Pipidae</taxon>
        <taxon>Pipinae</taxon>
        <taxon>Hymenochirus</taxon>
    </lineage>
</organism>
<feature type="region of interest" description="Disordered" evidence="10">
    <location>
        <begin position="283"/>
        <end position="312"/>
    </location>
</feature>
<dbReference type="InterPro" id="IPR012677">
    <property type="entry name" value="Nucleotide-bd_a/b_plait_sf"/>
</dbReference>
<evidence type="ECO:0000256" key="4">
    <source>
        <dbReference type="ARBA" id="ARBA00022490"/>
    </source>
</evidence>
<evidence type="ECO:0000256" key="7">
    <source>
        <dbReference type="ARBA" id="ARBA00022884"/>
    </source>
</evidence>
<dbReference type="GO" id="GO:0006397">
    <property type="term" value="P:mRNA processing"/>
    <property type="evidence" value="ECO:0007669"/>
    <property type="project" value="UniProtKB-KW"/>
</dbReference>
<comment type="caution">
    <text evidence="12">The sequence shown here is derived from an EMBL/GenBank/DDBJ whole genome shotgun (WGS) entry which is preliminary data.</text>
</comment>
<dbReference type="CDD" id="cd12638">
    <property type="entry name" value="RRM3_CELF1_2"/>
    <property type="match status" value="1"/>
</dbReference>
<dbReference type="GO" id="GO:1990904">
    <property type="term" value="C:ribonucleoprotein complex"/>
    <property type="evidence" value="ECO:0007669"/>
    <property type="project" value="InterPro"/>
</dbReference>
<evidence type="ECO:0000256" key="10">
    <source>
        <dbReference type="SAM" id="MobiDB-lite"/>
    </source>
</evidence>
<dbReference type="InterPro" id="IPR035979">
    <property type="entry name" value="RBD_domain_sf"/>
</dbReference>
<accession>A0A8T2IHV6</accession>
<evidence type="ECO:0000256" key="8">
    <source>
        <dbReference type="ARBA" id="ARBA00023242"/>
    </source>
</evidence>
<dbReference type="EMBL" id="JAACNH010000663">
    <property type="protein sequence ID" value="KAG8430734.1"/>
    <property type="molecule type" value="Genomic_DNA"/>
</dbReference>
<evidence type="ECO:0000256" key="1">
    <source>
        <dbReference type="ARBA" id="ARBA00004123"/>
    </source>
</evidence>
<dbReference type="CDD" id="cd12631">
    <property type="entry name" value="RRM1_CELF1_2_Bruno"/>
    <property type="match status" value="1"/>
</dbReference>
<evidence type="ECO:0000313" key="13">
    <source>
        <dbReference type="Proteomes" id="UP000812440"/>
    </source>
</evidence>
<dbReference type="InterPro" id="IPR034198">
    <property type="entry name" value="CELF1/2_RRM2"/>
</dbReference>
<dbReference type="Pfam" id="PF00076">
    <property type="entry name" value="RRM_1"/>
    <property type="match status" value="3"/>
</dbReference>
<evidence type="ECO:0000256" key="3">
    <source>
        <dbReference type="ARBA" id="ARBA00009621"/>
    </source>
</evidence>
<proteinExistence type="inferred from homology"/>
<dbReference type="InterPro" id="IPR034199">
    <property type="entry name" value="CELF1/2_RRM3"/>
</dbReference>
<protein>
    <recommendedName>
        <fullName evidence="11">RRM domain-containing protein</fullName>
    </recommendedName>
</protein>